<evidence type="ECO:0000313" key="3">
    <source>
        <dbReference type="EMBL" id="GLI20793.1"/>
    </source>
</evidence>
<keyword evidence="1" id="KW-0520">NAD</keyword>
<name>A0A9W6FKD2_XANFL</name>
<dbReference type="Proteomes" id="UP001245370">
    <property type="component" value="Unassembled WGS sequence"/>
</dbReference>
<dbReference type="InterPro" id="IPR036291">
    <property type="entry name" value="NAD(P)-bd_dom_sf"/>
</dbReference>
<dbReference type="Proteomes" id="UP001144397">
    <property type="component" value="Unassembled WGS sequence"/>
</dbReference>
<comment type="caution">
    <text evidence="3">The sequence shown here is derived from an EMBL/GenBank/DDBJ whole genome shotgun (WGS) entry which is preliminary data.</text>
</comment>
<organism evidence="3 5">
    <name type="scientific">Xanthobacter flavus</name>
    <dbReference type="NCBI Taxonomy" id="281"/>
    <lineage>
        <taxon>Bacteria</taxon>
        <taxon>Pseudomonadati</taxon>
        <taxon>Pseudomonadota</taxon>
        <taxon>Alphaproteobacteria</taxon>
        <taxon>Hyphomicrobiales</taxon>
        <taxon>Xanthobacteraceae</taxon>
        <taxon>Xanthobacter</taxon>
    </lineage>
</organism>
<protein>
    <submittedName>
        <fullName evidence="3">NAD(P)-dependent oxidoreductase</fullName>
    </submittedName>
    <submittedName>
        <fullName evidence="4">Nucleoside-diphosphate-sugar epimerase</fullName>
    </submittedName>
</protein>
<dbReference type="SUPFAM" id="SSF51735">
    <property type="entry name" value="NAD(P)-binding Rossmann-fold domains"/>
    <property type="match status" value="1"/>
</dbReference>
<reference evidence="4 6" key="2">
    <citation type="submission" date="2023-07" db="EMBL/GenBank/DDBJ databases">
        <title>Genomic Encyclopedia of Type Strains, Phase IV (KMG-IV): sequencing the most valuable type-strain genomes for metagenomic binning, comparative biology and taxonomic classification.</title>
        <authorList>
            <person name="Goeker M."/>
        </authorList>
    </citation>
    <scope>NUCLEOTIDE SEQUENCE [LARGE SCALE GENOMIC DNA]</scope>
    <source>
        <strain evidence="4 6">DSM 338</strain>
    </source>
</reference>
<dbReference type="Pfam" id="PF01370">
    <property type="entry name" value="Epimerase"/>
    <property type="match status" value="1"/>
</dbReference>
<proteinExistence type="predicted"/>
<dbReference type="EMBL" id="JAVDPY010000003">
    <property type="protein sequence ID" value="MDR6333455.1"/>
    <property type="molecule type" value="Genomic_DNA"/>
</dbReference>
<dbReference type="GeneID" id="95761260"/>
<dbReference type="EMBL" id="BSDO01000001">
    <property type="protein sequence ID" value="GLI20793.1"/>
    <property type="molecule type" value="Genomic_DNA"/>
</dbReference>
<evidence type="ECO:0000313" key="6">
    <source>
        <dbReference type="Proteomes" id="UP001245370"/>
    </source>
</evidence>
<evidence type="ECO:0000259" key="2">
    <source>
        <dbReference type="Pfam" id="PF01370"/>
    </source>
</evidence>
<feature type="domain" description="NAD-dependent epimerase/dehydratase" evidence="2">
    <location>
        <begin position="93"/>
        <end position="201"/>
    </location>
</feature>
<sequence>MISLAAIGFGYCARHLLAEDRAAFGRVIGTSRDVDRLSTFPPDVEAFAFNGRTLGDGLAAALGEVQILLASAPPDDRGDPILCCAAETLAGGRLRQVIYLTTLGVYGNHDGAWVDEATPPRAGSGRLERRLKAEADWQAFGRAHGVRVAVLRLAGIYGPGRNALVQLRAGEARRIDKPGQVFNRIHVDDIVCTIRAAIAHRYDGIINVTDDLPAPPGDPIAYAAELLGMEPPPAIPFHEAAREMSTMALSFWSGNKRVGNARLKEELGVTLRHPTYREGLSALYAAGE</sequence>
<accession>A0A9W6FKD2</accession>
<dbReference type="InterPro" id="IPR001509">
    <property type="entry name" value="Epimerase_deHydtase"/>
</dbReference>
<reference evidence="3" key="1">
    <citation type="submission" date="2022-12" db="EMBL/GenBank/DDBJ databases">
        <title>Reference genome sequencing for broad-spectrum identification of bacterial and archaeal isolates by mass spectrometry.</title>
        <authorList>
            <person name="Sekiguchi Y."/>
            <person name="Tourlousse D.M."/>
        </authorList>
    </citation>
    <scope>NUCLEOTIDE SEQUENCE</scope>
    <source>
        <strain evidence="3">301</strain>
    </source>
</reference>
<dbReference type="PANTHER" id="PTHR43574">
    <property type="entry name" value="EPIMERASE-RELATED"/>
    <property type="match status" value="1"/>
</dbReference>
<dbReference type="RefSeq" id="WP_281805074.1">
    <property type="nucleotide sequence ID" value="NZ_BSDO01000001.1"/>
</dbReference>
<gene>
    <name evidence="4" type="ORF">GGQ86_001925</name>
    <name evidence="3" type="ORF">XFLAVUS301_04670</name>
</gene>
<evidence type="ECO:0000256" key="1">
    <source>
        <dbReference type="ARBA" id="ARBA00023027"/>
    </source>
</evidence>
<keyword evidence="6" id="KW-1185">Reference proteome</keyword>
<evidence type="ECO:0000313" key="5">
    <source>
        <dbReference type="Proteomes" id="UP001144397"/>
    </source>
</evidence>
<evidence type="ECO:0000313" key="4">
    <source>
        <dbReference type="EMBL" id="MDR6333455.1"/>
    </source>
</evidence>
<dbReference type="Gene3D" id="3.40.50.720">
    <property type="entry name" value="NAD(P)-binding Rossmann-like Domain"/>
    <property type="match status" value="1"/>
</dbReference>
<dbReference type="AlphaFoldDB" id="A0A9W6FKD2"/>